<dbReference type="GO" id="GO:0016747">
    <property type="term" value="F:acyltransferase activity, transferring groups other than amino-acyl groups"/>
    <property type="evidence" value="ECO:0007669"/>
    <property type="project" value="InterPro"/>
</dbReference>
<dbReference type="InterPro" id="IPR002656">
    <property type="entry name" value="Acyl_transf_3_dom"/>
</dbReference>
<sequence length="390" mass="40944">MNGGGATTGTTAPTATHGRTITYEPGLDGLRAVSVAGVLFFHACATSGLDGWFRGGNLGVSVFFTLSGFLITTLLLTEHHRDGRVDLGRFWTRRIRRLVPASLTVVVAVTLLSTTSWFDLRRADAWAALASVTNWHVIAGGEARLLQTIVGPLGPTWSLGVEEQAYLVLGFGAWWATRLARPARAMAIGAGAVVVVSVVVANVVSTWSPRLEFGTDVRAAEIAVGCLLAVALRERRAWIDAHARVLDVAGAAALAAMVVAFLTAGTAPWLLRGGHAALALVWAVAITSVLAHGRVHRSLALVPFVAVGRWSYSLYLVHWPVFLVLSPERTGIDGVALVAVKIAVATAVAVALHLLVEQPLRASTASTRTTVTAWLATSVAAGVLAAVVLA</sequence>
<keyword evidence="1" id="KW-0812">Transmembrane</keyword>
<dbReference type="Pfam" id="PF01757">
    <property type="entry name" value="Acyl_transf_3"/>
    <property type="match status" value="1"/>
</dbReference>
<protein>
    <submittedName>
        <fullName evidence="3">Unannotated protein</fullName>
    </submittedName>
</protein>
<evidence type="ECO:0000313" key="3">
    <source>
        <dbReference type="EMBL" id="CAB4570134.1"/>
    </source>
</evidence>
<feature type="transmembrane region" description="Helical" evidence="1">
    <location>
        <begin position="298"/>
        <end position="315"/>
    </location>
</feature>
<reference evidence="3" key="1">
    <citation type="submission" date="2020-05" db="EMBL/GenBank/DDBJ databases">
        <authorList>
            <person name="Chiriac C."/>
            <person name="Salcher M."/>
            <person name="Ghai R."/>
            <person name="Kavagutti S V."/>
        </authorList>
    </citation>
    <scope>NUCLEOTIDE SEQUENCE</scope>
</reference>
<dbReference type="InterPro" id="IPR050879">
    <property type="entry name" value="Acyltransferase_3"/>
</dbReference>
<proteinExistence type="predicted"/>
<dbReference type="AlphaFoldDB" id="A0A6J6E4A3"/>
<feature type="transmembrane region" description="Helical" evidence="1">
    <location>
        <begin position="245"/>
        <end position="263"/>
    </location>
</feature>
<feature type="transmembrane region" description="Helical" evidence="1">
    <location>
        <begin position="58"/>
        <end position="77"/>
    </location>
</feature>
<dbReference type="PANTHER" id="PTHR23028:SF53">
    <property type="entry name" value="ACYL_TRANSF_3 DOMAIN-CONTAINING PROTEIN"/>
    <property type="match status" value="1"/>
</dbReference>
<organism evidence="3">
    <name type="scientific">freshwater metagenome</name>
    <dbReference type="NCBI Taxonomy" id="449393"/>
    <lineage>
        <taxon>unclassified sequences</taxon>
        <taxon>metagenomes</taxon>
        <taxon>ecological metagenomes</taxon>
    </lineage>
</organism>
<dbReference type="PANTHER" id="PTHR23028">
    <property type="entry name" value="ACETYLTRANSFERASE"/>
    <property type="match status" value="1"/>
</dbReference>
<dbReference type="EMBL" id="CAEZSR010000092">
    <property type="protein sequence ID" value="CAB4570134.1"/>
    <property type="molecule type" value="Genomic_DNA"/>
</dbReference>
<dbReference type="GO" id="GO:0016020">
    <property type="term" value="C:membrane"/>
    <property type="evidence" value="ECO:0007669"/>
    <property type="project" value="TreeGrafter"/>
</dbReference>
<feature type="transmembrane region" description="Helical" evidence="1">
    <location>
        <begin position="98"/>
        <end position="118"/>
    </location>
</feature>
<dbReference type="GO" id="GO:0009103">
    <property type="term" value="P:lipopolysaccharide biosynthetic process"/>
    <property type="evidence" value="ECO:0007669"/>
    <property type="project" value="TreeGrafter"/>
</dbReference>
<gene>
    <name evidence="3" type="ORF">UFOPK1493_02334</name>
</gene>
<feature type="domain" description="Acyltransferase 3" evidence="2">
    <location>
        <begin position="26"/>
        <end position="352"/>
    </location>
</feature>
<keyword evidence="1" id="KW-1133">Transmembrane helix</keyword>
<feature type="transmembrane region" description="Helical" evidence="1">
    <location>
        <begin position="269"/>
        <end position="291"/>
    </location>
</feature>
<keyword evidence="1" id="KW-0472">Membrane</keyword>
<evidence type="ECO:0000259" key="2">
    <source>
        <dbReference type="Pfam" id="PF01757"/>
    </source>
</evidence>
<feature type="transmembrane region" description="Helical" evidence="1">
    <location>
        <begin position="335"/>
        <end position="356"/>
    </location>
</feature>
<name>A0A6J6E4A3_9ZZZZ</name>
<accession>A0A6J6E4A3</accession>
<evidence type="ECO:0000256" key="1">
    <source>
        <dbReference type="SAM" id="Phobius"/>
    </source>
</evidence>
<feature type="transmembrane region" description="Helical" evidence="1">
    <location>
        <begin position="187"/>
        <end position="205"/>
    </location>
</feature>
<feature type="transmembrane region" description="Helical" evidence="1">
    <location>
        <begin position="368"/>
        <end position="389"/>
    </location>
</feature>